<dbReference type="EMBL" id="CP002582">
    <property type="protein sequence ID" value="ADZ84443.1"/>
    <property type="molecule type" value="Genomic_DNA"/>
</dbReference>
<dbReference type="HOGENOM" id="CLU_141610_0_0_9"/>
<dbReference type="STRING" id="642492.Clole_2743"/>
<organism evidence="2 3">
    <name type="scientific">Cellulosilyticum lentocellum (strain ATCC 49066 / DSM 5427 / NCIMB 11756 / RHM5)</name>
    <name type="common">Clostridium lentocellum</name>
    <dbReference type="NCBI Taxonomy" id="642492"/>
    <lineage>
        <taxon>Bacteria</taxon>
        <taxon>Bacillati</taxon>
        <taxon>Bacillota</taxon>
        <taxon>Clostridia</taxon>
        <taxon>Lachnospirales</taxon>
        <taxon>Cellulosilyticaceae</taxon>
        <taxon>Cellulosilyticum</taxon>
    </lineage>
</organism>
<evidence type="ECO:0000256" key="1">
    <source>
        <dbReference type="SAM" id="MobiDB-lite"/>
    </source>
</evidence>
<dbReference type="Pfam" id="PF10844">
    <property type="entry name" value="DUF2577"/>
    <property type="match status" value="1"/>
</dbReference>
<dbReference type="InterPro" id="IPR022555">
    <property type="entry name" value="DUF2577"/>
</dbReference>
<name>F2JK28_CELLD</name>
<feature type="region of interest" description="Disordered" evidence="1">
    <location>
        <begin position="91"/>
        <end position="130"/>
    </location>
</feature>
<evidence type="ECO:0000313" key="2">
    <source>
        <dbReference type="EMBL" id="ADZ84443.1"/>
    </source>
</evidence>
<keyword evidence="3" id="KW-1185">Reference proteome</keyword>
<sequence>MPNLVEIIKQAACEANEAAKPMNLLMGVVTSESPLVITLEQRLPLSEEFLILTKHVTDHYVDMTVSHSTATTNIEDHKHSYQGETEETNIDTHVHSGDAGPTGQTTNTGHKHSYQGQTTSGGGGEHGHNYSGRKKILLHYGLKQGESVLLLRMQGGQKYLVLDRIGEVSVKGEWRNDS</sequence>
<dbReference type="RefSeq" id="WP_013657735.1">
    <property type="nucleotide sequence ID" value="NC_015275.1"/>
</dbReference>
<accession>F2JK28</accession>
<protein>
    <recommendedName>
        <fullName evidence="4">DUF2577 domain-containing protein</fullName>
    </recommendedName>
</protein>
<reference evidence="2 3" key="1">
    <citation type="journal article" date="2011" name="J. Bacteriol.">
        <title>Complete genome sequence of the cellulose-degrading bacterium Cellulosilyticum lentocellum.</title>
        <authorList>
            <consortium name="US DOE Joint Genome Institute"/>
            <person name="Miller D.A."/>
            <person name="Suen G."/>
            <person name="Bruce D."/>
            <person name="Copeland A."/>
            <person name="Cheng J.F."/>
            <person name="Detter C."/>
            <person name="Goodwin L.A."/>
            <person name="Han C.S."/>
            <person name="Hauser L.J."/>
            <person name="Land M.L."/>
            <person name="Lapidus A."/>
            <person name="Lucas S."/>
            <person name="Meincke L."/>
            <person name="Pitluck S."/>
            <person name="Tapia R."/>
            <person name="Teshima H."/>
            <person name="Woyke T."/>
            <person name="Fox B.G."/>
            <person name="Angert E.R."/>
            <person name="Currie C.R."/>
        </authorList>
    </citation>
    <scope>NUCLEOTIDE SEQUENCE [LARGE SCALE GENOMIC DNA]</scope>
    <source>
        <strain evidence="3">ATCC 49066 / DSM 5427 / NCIMB 11756 / RHM5</strain>
    </source>
</reference>
<evidence type="ECO:0000313" key="3">
    <source>
        <dbReference type="Proteomes" id="UP000008467"/>
    </source>
</evidence>
<evidence type="ECO:0008006" key="4">
    <source>
        <dbReference type="Google" id="ProtNLM"/>
    </source>
</evidence>
<dbReference type="Proteomes" id="UP000008467">
    <property type="component" value="Chromosome"/>
</dbReference>
<dbReference type="eggNOG" id="ENOG5032ZPC">
    <property type="taxonomic scope" value="Bacteria"/>
</dbReference>
<dbReference type="AlphaFoldDB" id="F2JK28"/>
<gene>
    <name evidence="2" type="ordered locus">Clole_2743</name>
</gene>
<proteinExistence type="predicted"/>
<dbReference type="KEGG" id="cle:Clole_2743"/>